<dbReference type="InterPro" id="IPR045748">
    <property type="entry name" value="DcaP"/>
</dbReference>
<dbReference type="EMBL" id="JBHLTM010000043">
    <property type="protein sequence ID" value="MFC0685232.1"/>
    <property type="molecule type" value="Genomic_DNA"/>
</dbReference>
<dbReference type="RefSeq" id="WP_267222703.1">
    <property type="nucleotide sequence ID" value="NZ_JAPCWC010000017.1"/>
</dbReference>
<gene>
    <name evidence="3" type="ORF">ACFFF8_11540</name>
</gene>
<comment type="caution">
    <text evidence="3">The sequence shown here is derived from an EMBL/GenBank/DDBJ whole genome shotgun (WGS) entry which is preliminary data.</text>
</comment>
<feature type="chain" id="PRO_5045612514" evidence="2">
    <location>
        <begin position="27"/>
        <end position="482"/>
    </location>
</feature>
<feature type="coiled-coil region" evidence="1">
    <location>
        <begin position="24"/>
        <end position="58"/>
    </location>
</feature>
<dbReference type="Gene3D" id="1.20.5.340">
    <property type="match status" value="1"/>
</dbReference>
<keyword evidence="4" id="KW-1185">Reference proteome</keyword>
<sequence length="482" mass="52086">MHERIRSLACALMAASCPIAPQAAHAATAREEQLEARLEKLETEMAQLRSDLTQARQQQVRDAAAAQGAIAAANARSEAAATRIAAVEAKASGPATAAATVPAAPPADGFRSGNSAINIGGYIKLVATSSHFSDGKVATNTFGRDFYLPQAIPTGSGQSTDATDFNAKQSRLWVDVNTRLGDHALKAYVEADFQTSPGIQASKRTTNGYNFTLRRAYMQFDRWLIGQEWTTFQYVPALPESTDFVGVTEGTVFARQPLIRYSLPIGKQATLHLAMEQPETGTVDTGSPTIIENGDERIPDFVARLALKGGIGELSLAGLARQVRVQNGGRDASTTGLGVSAAGKLWLNRSKTSDLRAMVTYGHNISRYLGLNFAPDAVYSPATNSLESVDAMAAFAALHIALGTNWRANVMGSWQRVYYSRDLAYADIATFNRQAWSGAVNLFYSPYRNIDLGIEYRHGERDLVDGDNGNLDRLEFAAKYSF</sequence>
<evidence type="ECO:0000313" key="4">
    <source>
        <dbReference type="Proteomes" id="UP001589858"/>
    </source>
</evidence>
<protein>
    <submittedName>
        <fullName evidence="3">DcaP family trimeric outer membrane transporter</fullName>
    </submittedName>
</protein>
<organism evidence="3 4">
    <name type="scientific">Novosphingobium clariflavum</name>
    <dbReference type="NCBI Taxonomy" id="2029884"/>
    <lineage>
        <taxon>Bacteria</taxon>
        <taxon>Pseudomonadati</taxon>
        <taxon>Pseudomonadota</taxon>
        <taxon>Alphaproteobacteria</taxon>
        <taxon>Sphingomonadales</taxon>
        <taxon>Sphingomonadaceae</taxon>
        <taxon>Novosphingobium</taxon>
    </lineage>
</organism>
<dbReference type="Proteomes" id="UP001589858">
    <property type="component" value="Unassembled WGS sequence"/>
</dbReference>
<dbReference type="PROSITE" id="PS51257">
    <property type="entry name" value="PROKAR_LIPOPROTEIN"/>
    <property type="match status" value="1"/>
</dbReference>
<accession>A0ABV6S7N3</accession>
<name>A0ABV6S7N3_9SPHN</name>
<dbReference type="SUPFAM" id="SSF56935">
    <property type="entry name" value="Porins"/>
    <property type="match status" value="1"/>
</dbReference>
<reference evidence="3 4" key="1">
    <citation type="submission" date="2024-09" db="EMBL/GenBank/DDBJ databases">
        <authorList>
            <person name="Sun Q."/>
            <person name="Mori K."/>
        </authorList>
    </citation>
    <scope>NUCLEOTIDE SEQUENCE [LARGE SCALE GENOMIC DNA]</scope>
    <source>
        <strain evidence="3 4">CICC 11035S</strain>
    </source>
</reference>
<dbReference type="CDD" id="cd14686">
    <property type="entry name" value="bZIP"/>
    <property type="match status" value="1"/>
</dbReference>
<keyword evidence="1" id="KW-0175">Coiled coil</keyword>
<evidence type="ECO:0000313" key="3">
    <source>
        <dbReference type="EMBL" id="MFC0685232.1"/>
    </source>
</evidence>
<proteinExistence type="predicted"/>
<keyword evidence="2" id="KW-0732">Signal</keyword>
<dbReference type="Pfam" id="PF19577">
    <property type="entry name" value="DcaP"/>
    <property type="match status" value="1"/>
</dbReference>
<feature type="signal peptide" evidence="2">
    <location>
        <begin position="1"/>
        <end position="26"/>
    </location>
</feature>
<evidence type="ECO:0000256" key="2">
    <source>
        <dbReference type="SAM" id="SignalP"/>
    </source>
</evidence>
<evidence type="ECO:0000256" key="1">
    <source>
        <dbReference type="SAM" id="Coils"/>
    </source>
</evidence>